<comment type="caution">
    <text evidence="4">The sequence shown here is derived from an EMBL/GenBank/DDBJ whole genome shotgun (WGS) entry which is preliminary data.</text>
</comment>
<dbReference type="SUPFAM" id="SSF55729">
    <property type="entry name" value="Acyl-CoA N-acyltransferases (Nat)"/>
    <property type="match status" value="1"/>
</dbReference>
<evidence type="ECO:0000256" key="2">
    <source>
        <dbReference type="ARBA" id="ARBA00023315"/>
    </source>
</evidence>
<dbReference type="AlphaFoldDB" id="A0A401ULU9"/>
<keyword evidence="5" id="KW-1185">Reference proteome</keyword>
<dbReference type="InterPro" id="IPR051635">
    <property type="entry name" value="SNAT-like"/>
</dbReference>
<feature type="domain" description="N-acetyltransferase" evidence="3">
    <location>
        <begin position="3"/>
        <end position="162"/>
    </location>
</feature>
<protein>
    <submittedName>
        <fullName evidence="4">N-acetyltransferase GCN5</fullName>
    </submittedName>
</protein>
<gene>
    <name evidence="4" type="ORF">Ctaglu_21240</name>
</gene>
<dbReference type="PANTHER" id="PTHR10908:SF0">
    <property type="entry name" value="SEROTONIN N-ACETYLTRANSFERASE"/>
    <property type="match status" value="1"/>
</dbReference>
<dbReference type="InterPro" id="IPR016181">
    <property type="entry name" value="Acyl_CoA_acyltransferase"/>
</dbReference>
<dbReference type="GO" id="GO:0008080">
    <property type="term" value="F:N-acetyltransferase activity"/>
    <property type="evidence" value="ECO:0007669"/>
    <property type="project" value="UniProtKB-ARBA"/>
</dbReference>
<dbReference type="Proteomes" id="UP000287872">
    <property type="component" value="Unassembled WGS sequence"/>
</dbReference>
<proteinExistence type="predicted"/>
<dbReference type="EMBL" id="BHYK01000010">
    <property type="protein sequence ID" value="GCD10501.1"/>
    <property type="molecule type" value="Genomic_DNA"/>
</dbReference>
<evidence type="ECO:0000313" key="4">
    <source>
        <dbReference type="EMBL" id="GCD10501.1"/>
    </source>
</evidence>
<evidence type="ECO:0000313" key="5">
    <source>
        <dbReference type="Proteomes" id="UP000287872"/>
    </source>
</evidence>
<dbReference type="InterPro" id="IPR000182">
    <property type="entry name" value="GNAT_dom"/>
</dbReference>
<evidence type="ECO:0000259" key="3">
    <source>
        <dbReference type="PROSITE" id="PS51186"/>
    </source>
</evidence>
<keyword evidence="1 4" id="KW-0808">Transferase</keyword>
<dbReference type="OrthoDB" id="9800962at2"/>
<accession>A0A401ULU9</accession>
<dbReference type="PROSITE" id="PS51186">
    <property type="entry name" value="GNAT"/>
    <property type="match status" value="1"/>
</dbReference>
<reference evidence="4 5" key="1">
    <citation type="submission" date="2018-11" db="EMBL/GenBank/DDBJ databases">
        <title>Genome sequencing and assembly of Clostridium tagluense strain A121.</title>
        <authorList>
            <person name="Murakami T."/>
            <person name="Segawa T."/>
            <person name="Shcherbakova V.A."/>
            <person name="Mori H."/>
            <person name="Yoshimura Y."/>
        </authorList>
    </citation>
    <scope>NUCLEOTIDE SEQUENCE [LARGE SCALE GENOMIC DNA]</scope>
    <source>
        <strain evidence="4 5">A121</strain>
    </source>
</reference>
<dbReference type="PANTHER" id="PTHR10908">
    <property type="entry name" value="SEROTONIN N-ACETYLTRANSFERASE"/>
    <property type="match status" value="1"/>
</dbReference>
<name>A0A401ULU9_9CLOT</name>
<dbReference type="Pfam" id="PF00583">
    <property type="entry name" value="Acetyltransf_1"/>
    <property type="match status" value="1"/>
</dbReference>
<dbReference type="Gene3D" id="3.40.630.30">
    <property type="match status" value="1"/>
</dbReference>
<dbReference type="CDD" id="cd04301">
    <property type="entry name" value="NAT_SF"/>
    <property type="match status" value="1"/>
</dbReference>
<sequence length="162" mass="18288">MDIKIRRASIKDLDVVTQVEVICFSEAEAATKVSLEQRIKTFPESFFVAEIDGEIIGFINGCVINGTVIYDDLFNDPTLHIQQGHYQTIFGLDVIPPYRNQGIAAQLMHYMIDVARGAGRKGVILTCKEELINYYKKFGYVDKGISESVHGGAKWYDMILEF</sequence>
<dbReference type="RefSeq" id="WP_125001232.1">
    <property type="nucleotide sequence ID" value="NZ_BHYK01000010.1"/>
</dbReference>
<evidence type="ECO:0000256" key="1">
    <source>
        <dbReference type="ARBA" id="ARBA00022679"/>
    </source>
</evidence>
<organism evidence="4 5">
    <name type="scientific">Clostridium tagluense</name>
    <dbReference type="NCBI Taxonomy" id="360422"/>
    <lineage>
        <taxon>Bacteria</taxon>
        <taxon>Bacillati</taxon>
        <taxon>Bacillota</taxon>
        <taxon>Clostridia</taxon>
        <taxon>Eubacteriales</taxon>
        <taxon>Clostridiaceae</taxon>
        <taxon>Clostridium</taxon>
    </lineage>
</organism>
<keyword evidence="2" id="KW-0012">Acyltransferase</keyword>